<comment type="caution">
    <text evidence="3">The sequence shown here is derived from an EMBL/GenBank/DDBJ whole genome shotgun (WGS) entry which is preliminary data.</text>
</comment>
<protein>
    <recommendedName>
        <fullName evidence="2">RNase NYN domain-containing protein</fullName>
    </recommendedName>
</protein>
<dbReference type="PANTHER" id="PTHR12876">
    <property type="entry name" value="N4BP1-RELATED"/>
    <property type="match status" value="1"/>
</dbReference>
<dbReference type="GO" id="GO:0003729">
    <property type="term" value="F:mRNA binding"/>
    <property type="evidence" value="ECO:0007669"/>
    <property type="project" value="TreeGrafter"/>
</dbReference>
<evidence type="ECO:0000256" key="1">
    <source>
        <dbReference type="SAM" id="MobiDB-lite"/>
    </source>
</evidence>
<dbReference type="PANTHER" id="PTHR12876:SF35">
    <property type="entry name" value="LD08718P-RELATED"/>
    <property type="match status" value="1"/>
</dbReference>
<feature type="compositionally biased region" description="Polar residues" evidence="1">
    <location>
        <begin position="552"/>
        <end position="564"/>
    </location>
</feature>
<feature type="region of interest" description="Disordered" evidence="1">
    <location>
        <begin position="533"/>
        <end position="628"/>
    </location>
</feature>
<feature type="compositionally biased region" description="Polar residues" evidence="1">
    <location>
        <begin position="146"/>
        <end position="157"/>
    </location>
</feature>
<dbReference type="EMBL" id="JAPTSV010000003">
    <property type="protein sequence ID" value="KAJ1529320.1"/>
    <property type="molecule type" value="Genomic_DNA"/>
</dbReference>
<feature type="compositionally biased region" description="Low complexity" evidence="1">
    <location>
        <begin position="409"/>
        <end position="419"/>
    </location>
</feature>
<dbReference type="AlphaFoldDB" id="A0AAV7XZB1"/>
<feature type="compositionally biased region" description="Basic and acidic residues" evidence="1">
    <location>
        <begin position="601"/>
        <end position="612"/>
    </location>
</feature>
<gene>
    <name evidence="3" type="ORF">ONE63_006111</name>
</gene>
<keyword evidence="4" id="KW-1185">Reference proteome</keyword>
<feature type="region of interest" description="Disordered" evidence="1">
    <location>
        <begin position="146"/>
        <end position="183"/>
    </location>
</feature>
<evidence type="ECO:0000259" key="2">
    <source>
        <dbReference type="Pfam" id="PF11977"/>
    </source>
</evidence>
<feature type="domain" description="RNase NYN" evidence="2">
    <location>
        <begin position="628"/>
        <end position="778"/>
    </location>
</feature>
<dbReference type="FunFam" id="3.40.50.11980:FF:000001">
    <property type="entry name" value="ZC3H12A isoform 1"/>
    <property type="match status" value="1"/>
</dbReference>
<sequence length="788" mass="86234">MVHSGSSKCFPGDRGLFHTGMFLRPHIASALQKIIQNKMVRERTQFTVAKSQIHPDGNCEMVVRRLDPNVSTGAIMDVLKKCRDLVKECSLSENVSALDRTIDLSDDDSVCVLSPARFNQRSVKFMGPGSSLSSIVVEKTVEPESLSTRTNCKQPVGSSKDDRSRMVTLKRNASEDTSAVTSNPLSKRPNFTVIVSNDLKAPVMSSTPVSNDSDTLLPFSEDVLPSAPAWTCDKPAEFPISNITKLFGVKEKFDSNFTKSSNSLPRVIPAAVPACGVSDKQEDSATQGNDSWINAQHSKFPLSNISRILGVKDAVDGGVQPSCSSKADKVEVNNTEINGGKEHPKSQFSQDLGKVDRTHELSKPSLSDISIEILGEAPSRHVGVTSREEQPRPTRGENDMGVLDRKQSSDPTSSILTSSGVCTLSKSTPPVENGKSANGRSSKHADDESSEDEIIIEKEVKVCPKTPSLIIDDSDDDIAICEVLNGKKKGKKKRKKAGIISAGTTFVASTSDRPAPDFIPLFSTYRRIDPITPNMVHQTSNTPAPSYIPLGSQRSGPKTFNCPRNAQKMAKLQKLKMKGQQALRAHERSQSNAPKASQGSSKDDPHKKKQDYDGNVMNPNSGEPKSGLRPIIIDGCNVAIGHGKGHFSVPGLKICIKYFTDRGHKVHTFVPKFKRFHVTPEDRKVLDDLEKGGSLSFTPSRTMQDGRKVASYDDRFIVQTAAELGGIIVSTDNYRDLLAENESWRETIEQRLLMFTWVGDMLLFPNDPLGRNGPHLQDFLRFPDAPAK</sequence>
<evidence type="ECO:0000313" key="3">
    <source>
        <dbReference type="EMBL" id="KAJ1529320.1"/>
    </source>
</evidence>
<feature type="compositionally biased region" description="Polar residues" evidence="1">
    <location>
        <begin position="535"/>
        <end position="544"/>
    </location>
</feature>
<organism evidence="3 4">
    <name type="scientific">Megalurothrips usitatus</name>
    <name type="common">bean blossom thrips</name>
    <dbReference type="NCBI Taxonomy" id="439358"/>
    <lineage>
        <taxon>Eukaryota</taxon>
        <taxon>Metazoa</taxon>
        <taxon>Ecdysozoa</taxon>
        <taxon>Arthropoda</taxon>
        <taxon>Hexapoda</taxon>
        <taxon>Insecta</taxon>
        <taxon>Pterygota</taxon>
        <taxon>Neoptera</taxon>
        <taxon>Paraneoptera</taxon>
        <taxon>Thysanoptera</taxon>
        <taxon>Terebrantia</taxon>
        <taxon>Thripoidea</taxon>
        <taxon>Thripidae</taxon>
        <taxon>Megalurothrips</taxon>
    </lineage>
</organism>
<dbReference type="Proteomes" id="UP001075354">
    <property type="component" value="Chromosome 3"/>
</dbReference>
<dbReference type="InterPro" id="IPR021869">
    <property type="entry name" value="RNase_Zc3h12_NYN"/>
</dbReference>
<evidence type="ECO:0000313" key="4">
    <source>
        <dbReference type="Proteomes" id="UP001075354"/>
    </source>
</evidence>
<dbReference type="Pfam" id="PF11977">
    <property type="entry name" value="RNase_Zc3h12a"/>
    <property type="match status" value="1"/>
</dbReference>
<feature type="compositionally biased region" description="Polar residues" evidence="1">
    <location>
        <begin position="420"/>
        <end position="440"/>
    </location>
</feature>
<feature type="compositionally biased region" description="Polar residues" evidence="1">
    <location>
        <begin position="590"/>
        <end position="600"/>
    </location>
</feature>
<dbReference type="Gene3D" id="3.40.50.11980">
    <property type="match status" value="1"/>
</dbReference>
<feature type="region of interest" description="Disordered" evidence="1">
    <location>
        <begin position="377"/>
        <end position="453"/>
    </location>
</feature>
<dbReference type="GO" id="GO:0036464">
    <property type="term" value="C:cytoplasmic ribonucleoprotein granule"/>
    <property type="evidence" value="ECO:0007669"/>
    <property type="project" value="TreeGrafter"/>
</dbReference>
<proteinExistence type="predicted"/>
<dbReference type="GO" id="GO:0005634">
    <property type="term" value="C:nucleus"/>
    <property type="evidence" value="ECO:0007669"/>
    <property type="project" value="TreeGrafter"/>
</dbReference>
<accession>A0AAV7XZB1</accession>
<feature type="compositionally biased region" description="Basic and acidic residues" evidence="1">
    <location>
        <begin position="386"/>
        <end position="408"/>
    </location>
</feature>
<reference evidence="3" key="1">
    <citation type="submission" date="2022-12" db="EMBL/GenBank/DDBJ databases">
        <title>Chromosome-level genome assembly of the bean flower thrips Megalurothrips usitatus.</title>
        <authorList>
            <person name="Ma L."/>
            <person name="Liu Q."/>
            <person name="Li H."/>
            <person name="Cai W."/>
        </authorList>
    </citation>
    <scope>NUCLEOTIDE SEQUENCE</scope>
    <source>
        <strain evidence="3">Cailab_2022a</strain>
    </source>
</reference>
<name>A0AAV7XZB1_9NEOP</name>
<dbReference type="InterPro" id="IPR051101">
    <property type="entry name" value="ZC3H12/N4BP1_RNase_Reg"/>
</dbReference>
<dbReference type="CDD" id="cd18719">
    <property type="entry name" value="PIN_Zc3h12a-N4BP1-like"/>
    <property type="match status" value="1"/>
</dbReference>
<dbReference type="GO" id="GO:0004521">
    <property type="term" value="F:RNA endonuclease activity"/>
    <property type="evidence" value="ECO:0007669"/>
    <property type="project" value="TreeGrafter"/>
</dbReference>